<reference evidence="1 2" key="1">
    <citation type="submission" date="2024-04" db="EMBL/GenBank/DDBJ databases">
        <title>Tritrichomonas musculus Genome.</title>
        <authorList>
            <person name="Alves-Ferreira E."/>
            <person name="Grigg M."/>
            <person name="Lorenzi H."/>
            <person name="Galac M."/>
        </authorList>
    </citation>
    <scope>NUCLEOTIDE SEQUENCE [LARGE SCALE GENOMIC DNA]</scope>
    <source>
        <strain evidence="1 2">EAF2021</strain>
    </source>
</reference>
<accession>A0ABR2IE07</accession>
<proteinExistence type="predicted"/>
<organism evidence="1 2">
    <name type="scientific">Tritrichomonas musculus</name>
    <dbReference type="NCBI Taxonomy" id="1915356"/>
    <lineage>
        <taxon>Eukaryota</taxon>
        <taxon>Metamonada</taxon>
        <taxon>Parabasalia</taxon>
        <taxon>Tritrichomonadida</taxon>
        <taxon>Tritrichomonadidae</taxon>
        <taxon>Tritrichomonas</taxon>
    </lineage>
</organism>
<dbReference type="EMBL" id="JAPFFF010000018">
    <property type="protein sequence ID" value="KAK8860825.1"/>
    <property type="molecule type" value="Genomic_DNA"/>
</dbReference>
<dbReference type="Proteomes" id="UP001470230">
    <property type="component" value="Unassembled WGS sequence"/>
</dbReference>
<evidence type="ECO:0000313" key="1">
    <source>
        <dbReference type="EMBL" id="KAK8860825.1"/>
    </source>
</evidence>
<comment type="caution">
    <text evidence="1">The sequence shown here is derived from an EMBL/GenBank/DDBJ whole genome shotgun (WGS) entry which is preliminary data.</text>
</comment>
<protein>
    <submittedName>
        <fullName evidence="1">Uncharacterized protein</fullName>
    </submittedName>
</protein>
<keyword evidence="2" id="KW-1185">Reference proteome</keyword>
<name>A0ABR2IE07_9EUKA</name>
<sequence>MNRTNVNLTTCKSGNTGRDLLSALLINYDKNLLDVLLENNKLLKLEKLPVNSVSSKMVLDFGSYLIEHPKVTFVH</sequence>
<evidence type="ECO:0000313" key="2">
    <source>
        <dbReference type="Proteomes" id="UP001470230"/>
    </source>
</evidence>
<gene>
    <name evidence="1" type="ORF">M9Y10_012517</name>
</gene>